<dbReference type="InterPro" id="IPR044925">
    <property type="entry name" value="His-Me_finger_sf"/>
</dbReference>
<dbReference type="InterPro" id="IPR040255">
    <property type="entry name" value="Non-specific_endonuclease"/>
</dbReference>
<accession>A0A0F3KYL0</accession>
<feature type="compositionally biased region" description="Basic and acidic residues" evidence="11">
    <location>
        <begin position="100"/>
        <end position="118"/>
    </location>
</feature>
<keyword evidence="4 9" id="KW-0479">Metal-binding</keyword>
<dbReference type="EMBL" id="JZRB01000017">
    <property type="protein sequence ID" value="KJV35194.1"/>
    <property type="molecule type" value="Genomic_DNA"/>
</dbReference>
<dbReference type="EC" id="3.1.30.-" evidence="10"/>
<protein>
    <recommendedName>
        <fullName evidence="10">Endonuclease</fullName>
        <ecNumber evidence="10">3.1.30.-</ecNumber>
    </recommendedName>
</protein>
<feature type="active site" description="Proton acceptor" evidence="8">
    <location>
        <position position="118"/>
    </location>
</feature>
<feature type="domain" description="ENPP1-3/EXOG-like endonuclease/phosphodiesterase" evidence="13">
    <location>
        <begin position="54"/>
        <end position="244"/>
    </location>
</feature>
<gene>
    <name evidence="15" type="ORF">VI08_08935</name>
</gene>
<keyword evidence="6 10" id="KW-0378">Hydrolase</keyword>
<name>A0A0F3KYL0_9GAMM</name>
<dbReference type="GO" id="GO:0004519">
    <property type="term" value="F:endonuclease activity"/>
    <property type="evidence" value="ECO:0007669"/>
    <property type="project" value="UniProtKB-UniRule"/>
</dbReference>
<dbReference type="Proteomes" id="UP000033651">
    <property type="component" value="Unassembled WGS sequence"/>
</dbReference>
<evidence type="ECO:0000256" key="10">
    <source>
        <dbReference type="RuleBase" id="RU366055"/>
    </source>
</evidence>
<feature type="chain" id="PRO_5002463214" description="Endonuclease" evidence="12">
    <location>
        <begin position="24"/>
        <end position="256"/>
    </location>
</feature>
<keyword evidence="16" id="KW-1185">Reference proteome</keyword>
<dbReference type="SUPFAM" id="SSF54060">
    <property type="entry name" value="His-Me finger endonucleases"/>
    <property type="match status" value="1"/>
</dbReference>
<dbReference type="AlphaFoldDB" id="A0A0F3KYL0"/>
<dbReference type="PANTHER" id="PTHR13966">
    <property type="entry name" value="ENDONUCLEASE RELATED"/>
    <property type="match status" value="1"/>
</dbReference>
<evidence type="ECO:0000256" key="11">
    <source>
        <dbReference type="SAM" id="MobiDB-lite"/>
    </source>
</evidence>
<feature type="region of interest" description="Disordered" evidence="11">
    <location>
        <begin position="94"/>
        <end position="130"/>
    </location>
</feature>
<dbReference type="Gene3D" id="3.40.570.10">
    <property type="entry name" value="Extracellular Endonuclease, subunit A"/>
    <property type="match status" value="1"/>
</dbReference>
<dbReference type="RefSeq" id="WP_045829233.1">
    <property type="nucleotide sequence ID" value="NZ_JZRB01000017.1"/>
</dbReference>
<dbReference type="GO" id="GO:0016787">
    <property type="term" value="F:hydrolase activity"/>
    <property type="evidence" value="ECO:0007669"/>
    <property type="project" value="UniProtKB-KW"/>
</dbReference>
<feature type="signal peptide" evidence="12">
    <location>
        <begin position="1"/>
        <end position="23"/>
    </location>
</feature>
<keyword evidence="5 10" id="KW-0255">Endonuclease</keyword>
<keyword evidence="7" id="KW-0460">Magnesium</keyword>
<evidence type="ECO:0000313" key="15">
    <source>
        <dbReference type="EMBL" id="KJV35194.1"/>
    </source>
</evidence>
<proteinExistence type="inferred from homology"/>
<evidence type="ECO:0000256" key="12">
    <source>
        <dbReference type="SAM" id="SignalP"/>
    </source>
</evidence>
<evidence type="ECO:0000256" key="7">
    <source>
        <dbReference type="ARBA" id="ARBA00022842"/>
    </source>
</evidence>
<evidence type="ECO:0000256" key="3">
    <source>
        <dbReference type="ARBA" id="ARBA00022722"/>
    </source>
</evidence>
<dbReference type="GO" id="GO:0046872">
    <property type="term" value="F:metal ion binding"/>
    <property type="evidence" value="ECO:0007669"/>
    <property type="project" value="UniProtKB-KW"/>
</dbReference>
<dbReference type="InterPro" id="IPR018524">
    <property type="entry name" value="DNA/RNA_endonuclease_AS"/>
</dbReference>
<sequence>MFNRHVRAFCAVVFFVVAGAAHASDTSCPQFFQGSEAPDLVDSSLAERTTALCFNAYSLIASGVTKGPLWSAEHLTAEQIEDAQNTPRKDAFHAETGIPEEDRSELADYKGSGFDRGHMTPSGDEPNATAQRDSFSLANMVPQNHTLNTGKWERIETSLRNMVLDDGEIYVVTGPGFDGATPDTIGDDAVIVPNYTWKAIYDPAAGGAAAWRCTNVDTPVCTVVSIEAIEDETGVDPFPALSSSIKSNPISLPLPN</sequence>
<comment type="caution">
    <text evidence="15">The sequence shown here is derived from an EMBL/GenBank/DDBJ whole genome shotgun (WGS) entry which is preliminary data.</text>
</comment>
<reference evidence="15 16" key="1">
    <citation type="submission" date="2015-03" db="EMBL/GenBank/DDBJ databases">
        <title>Draft genome sequence of Luteibacter yeojuensis strain SU11.</title>
        <authorList>
            <person name="Sulaiman J."/>
            <person name="Priya K."/>
            <person name="Chan K.-G."/>
        </authorList>
    </citation>
    <scope>NUCLEOTIDE SEQUENCE [LARGE SCALE GENOMIC DNA]</scope>
    <source>
        <strain evidence="15 16">SU11</strain>
    </source>
</reference>
<evidence type="ECO:0000256" key="9">
    <source>
        <dbReference type="PIRSR" id="PIRSR640255-2"/>
    </source>
</evidence>
<dbReference type="InterPro" id="IPR001604">
    <property type="entry name" value="Endo_G_ENPP1-like_dom"/>
</dbReference>
<evidence type="ECO:0000256" key="1">
    <source>
        <dbReference type="ARBA" id="ARBA00001946"/>
    </source>
</evidence>
<dbReference type="PATRIC" id="fig|345309.4.peg.1005"/>
<feature type="binding site" evidence="9">
    <location>
        <position position="148"/>
    </location>
    <ligand>
        <name>Mg(2+)</name>
        <dbReference type="ChEBI" id="CHEBI:18420"/>
        <note>catalytic</note>
    </ligand>
</feature>
<evidence type="ECO:0000256" key="6">
    <source>
        <dbReference type="ARBA" id="ARBA00022801"/>
    </source>
</evidence>
<feature type="domain" description="DNA/RNA non-specific endonuclease/pyrophosphatase/phosphodiesterase" evidence="14">
    <location>
        <begin position="53"/>
        <end position="244"/>
    </location>
</feature>
<dbReference type="PROSITE" id="PS01070">
    <property type="entry name" value="NUCLEASE_NON_SPEC"/>
    <property type="match status" value="1"/>
</dbReference>
<dbReference type="Pfam" id="PF01223">
    <property type="entry name" value="Endonuclease_NS"/>
    <property type="match status" value="1"/>
</dbReference>
<evidence type="ECO:0000259" key="14">
    <source>
        <dbReference type="SMART" id="SM00892"/>
    </source>
</evidence>
<dbReference type="InterPro" id="IPR044929">
    <property type="entry name" value="DNA/RNA_non-sp_Endonuclease_sf"/>
</dbReference>
<evidence type="ECO:0000256" key="5">
    <source>
        <dbReference type="ARBA" id="ARBA00022759"/>
    </source>
</evidence>
<evidence type="ECO:0000259" key="13">
    <source>
        <dbReference type="SMART" id="SM00477"/>
    </source>
</evidence>
<keyword evidence="12" id="KW-0732">Signal</keyword>
<comment type="similarity">
    <text evidence="2 10">Belongs to the DNA/RNA non-specific endonuclease family.</text>
</comment>
<dbReference type="InterPro" id="IPR020821">
    <property type="entry name" value="ENPP1-3/EXOG-like_nuc-like"/>
</dbReference>
<organism evidence="15 16">
    <name type="scientific">Luteibacter yeojuensis</name>
    <dbReference type="NCBI Taxonomy" id="345309"/>
    <lineage>
        <taxon>Bacteria</taxon>
        <taxon>Pseudomonadati</taxon>
        <taxon>Pseudomonadota</taxon>
        <taxon>Gammaproteobacteria</taxon>
        <taxon>Lysobacterales</taxon>
        <taxon>Rhodanobacteraceae</taxon>
        <taxon>Luteibacter</taxon>
    </lineage>
</organism>
<evidence type="ECO:0000256" key="4">
    <source>
        <dbReference type="ARBA" id="ARBA00022723"/>
    </source>
</evidence>
<dbReference type="PANTHER" id="PTHR13966:SF5">
    <property type="entry name" value="ENDONUCLEASE G, MITOCHONDRIAL"/>
    <property type="match status" value="1"/>
</dbReference>
<evidence type="ECO:0000256" key="8">
    <source>
        <dbReference type="PIRSR" id="PIRSR640255-1"/>
    </source>
</evidence>
<evidence type="ECO:0000256" key="2">
    <source>
        <dbReference type="ARBA" id="ARBA00010052"/>
    </source>
</evidence>
<dbReference type="SMART" id="SM00477">
    <property type="entry name" value="NUC"/>
    <property type="match status" value="1"/>
</dbReference>
<keyword evidence="3 10" id="KW-0540">Nuclease</keyword>
<evidence type="ECO:0000313" key="16">
    <source>
        <dbReference type="Proteomes" id="UP000033651"/>
    </source>
</evidence>
<dbReference type="GO" id="GO:0003676">
    <property type="term" value="F:nucleic acid binding"/>
    <property type="evidence" value="ECO:0007669"/>
    <property type="project" value="InterPro"/>
</dbReference>
<dbReference type="OrthoDB" id="9811262at2"/>
<comment type="cofactor">
    <cofactor evidence="1 10">
        <name>Mg(2+)</name>
        <dbReference type="ChEBI" id="CHEBI:18420"/>
    </cofactor>
</comment>
<dbReference type="SMART" id="SM00892">
    <property type="entry name" value="Endonuclease_NS"/>
    <property type="match status" value="1"/>
</dbReference>